<feature type="transmembrane region" description="Helical" evidence="7">
    <location>
        <begin position="12"/>
        <end position="34"/>
    </location>
</feature>
<evidence type="ECO:0000256" key="1">
    <source>
        <dbReference type="ARBA" id="ARBA00004651"/>
    </source>
</evidence>
<feature type="transmembrane region" description="Helical" evidence="7">
    <location>
        <begin position="104"/>
        <end position="125"/>
    </location>
</feature>
<feature type="transmembrane region" description="Helical" evidence="7">
    <location>
        <begin position="137"/>
        <end position="160"/>
    </location>
</feature>
<evidence type="ECO:0000259" key="8">
    <source>
        <dbReference type="PROSITE" id="PS50928"/>
    </source>
</evidence>
<dbReference type="InterPro" id="IPR000515">
    <property type="entry name" value="MetI-like"/>
</dbReference>
<feature type="domain" description="ABC transmembrane type-1" evidence="8">
    <location>
        <begin position="98"/>
        <end position="294"/>
    </location>
</feature>
<comment type="caution">
    <text evidence="9">The sequence shown here is derived from an EMBL/GenBank/DDBJ whole genome shotgun (WGS) entry which is preliminary data.</text>
</comment>
<name>A0A644WZ84_9ZZZZ</name>
<accession>A0A644WZ84</accession>
<evidence type="ECO:0000256" key="5">
    <source>
        <dbReference type="ARBA" id="ARBA00022989"/>
    </source>
</evidence>
<evidence type="ECO:0000313" key="9">
    <source>
        <dbReference type="EMBL" id="MPM09152.1"/>
    </source>
</evidence>
<dbReference type="CDD" id="cd06261">
    <property type="entry name" value="TM_PBP2"/>
    <property type="match status" value="1"/>
</dbReference>
<evidence type="ECO:0000256" key="4">
    <source>
        <dbReference type="ARBA" id="ARBA00022692"/>
    </source>
</evidence>
<dbReference type="Gene3D" id="1.10.3720.10">
    <property type="entry name" value="MetI-like"/>
    <property type="match status" value="1"/>
</dbReference>
<sequence>MNSKFMIYIIKRFILAVLTVFLVITITFFTMHAIPASPFSSEKAKSDKTIAALEAKYGFDKPVPVQFYNYLKNIVKLDFGLSTAWVGSTVFDLIKGGFSYSARIGLTAAVIAIVFGIVLGSIAALRRGRWLDKIIQVVTTALVSLPSFVIATLLLLTFALKFKLFPTLSTQPGGLVLPTLALCLYPMAYITRLTRSSMLDVLGQDYIRTARAKGLKNSKVIFKHALKNALSPVITYAGPMMAYILTGSMVVENIFSVPGLGRLFVNSMLRTDYMMIMGVTIFLACIIIFMNFLSDVLYKIVDPRIDLS</sequence>
<dbReference type="PANTHER" id="PTHR43163">
    <property type="entry name" value="DIPEPTIDE TRANSPORT SYSTEM PERMEASE PROTEIN DPPB-RELATED"/>
    <property type="match status" value="1"/>
</dbReference>
<keyword evidence="4 7" id="KW-0812">Transmembrane</keyword>
<dbReference type="GO" id="GO:0055085">
    <property type="term" value="P:transmembrane transport"/>
    <property type="evidence" value="ECO:0007669"/>
    <property type="project" value="InterPro"/>
</dbReference>
<dbReference type="EMBL" id="VSSQ01001535">
    <property type="protein sequence ID" value="MPM09152.1"/>
    <property type="molecule type" value="Genomic_DNA"/>
</dbReference>
<keyword evidence="2" id="KW-0813">Transport</keyword>
<feature type="transmembrane region" description="Helical" evidence="7">
    <location>
        <begin position="233"/>
        <end position="255"/>
    </location>
</feature>
<dbReference type="GO" id="GO:0005886">
    <property type="term" value="C:plasma membrane"/>
    <property type="evidence" value="ECO:0007669"/>
    <property type="project" value="UniProtKB-SubCell"/>
</dbReference>
<evidence type="ECO:0000256" key="7">
    <source>
        <dbReference type="SAM" id="Phobius"/>
    </source>
</evidence>
<evidence type="ECO:0000256" key="2">
    <source>
        <dbReference type="ARBA" id="ARBA00022448"/>
    </source>
</evidence>
<dbReference type="PANTHER" id="PTHR43163:SF6">
    <property type="entry name" value="DIPEPTIDE TRANSPORT SYSTEM PERMEASE PROTEIN DPPB-RELATED"/>
    <property type="match status" value="1"/>
</dbReference>
<dbReference type="InterPro" id="IPR035906">
    <property type="entry name" value="MetI-like_sf"/>
</dbReference>
<keyword evidence="5 7" id="KW-1133">Transmembrane helix</keyword>
<organism evidence="9">
    <name type="scientific">bioreactor metagenome</name>
    <dbReference type="NCBI Taxonomy" id="1076179"/>
    <lineage>
        <taxon>unclassified sequences</taxon>
        <taxon>metagenomes</taxon>
        <taxon>ecological metagenomes</taxon>
    </lineage>
</organism>
<dbReference type="PROSITE" id="PS50928">
    <property type="entry name" value="ABC_TM1"/>
    <property type="match status" value="1"/>
</dbReference>
<keyword evidence="6 7" id="KW-0472">Membrane</keyword>
<reference evidence="9" key="1">
    <citation type="submission" date="2019-08" db="EMBL/GenBank/DDBJ databases">
        <authorList>
            <person name="Kucharzyk K."/>
            <person name="Murdoch R.W."/>
            <person name="Higgins S."/>
            <person name="Loffler F."/>
        </authorList>
    </citation>
    <scope>NUCLEOTIDE SEQUENCE</scope>
</reference>
<protein>
    <submittedName>
        <fullName evidence="9">Dipeptide transport system permease protein DppB</fullName>
    </submittedName>
</protein>
<keyword evidence="3" id="KW-1003">Cell membrane</keyword>
<evidence type="ECO:0000256" key="6">
    <source>
        <dbReference type="ARBA" id="ARBA00023136"/>
    </source>
</evidence>
<dbReference type="InterPro" id="IPR045621">
    <property type="entry name" value="BPD_transp_1_N"/>
</dbReference>
<feature type="transmembrane region" description="Helical" evidence="7">
    <location>
        <begin position="172"/>
        <end position="190"/>
    </location>
</feature>
<dbReference type="Pfam" id="PF19300">
    <property type="entry name" value="BPD_transp_1_N"/>
    <property type="match status" value="1"/>
</dbReference>
<gene>
    <name evidence="9" type="primary">dppB_19</name>
    <name evidence="9" type="ORF">SDC9_55468</name>
</gene>
<dbReference type="AlphaFoldDB" id="A0A644WZ84"/>
<dbReference type="Pfam" id="PF00528">
    <property type="entry name" value="BPD_transp_1"/>
    <property type="match status" value="1"/>
</dbReference>
<feature type="transmembrane region" description="Helical" evidence="7">
    <location>
        <begin position="275"/>
        <end position="298"/>
    </location>
</feature>
<dbReference type="SUPFAM" id="SSF161098">
    <property type="entry name" value="MetI-like"/>
    <property type="match status" value="1"/>
</dbReference>
<comment type="subcellular location">
    <subcellularLocation>
        <location evidence="1">Cell membrane</location>
        <topology evidence="1">Multi-pass membrane protein</topology>
    </subcellularLocation>
</comment>
<evidence type="ECO:0000256" key="3">
    <source>
        <dbReference type="ARBA" id="ARBA00022475"/>
    </source>
</evidence>
<proteinExistence type="predicted"/>